<dbReference type="GO" id="GO:0003723">
    <property type="term" value="F:RNA binding"/>
    <property type="evidence" value="ECO:0007669"/>
    <property type="project" value="UniProtKB-KW"/>
</dbReference>
<dbReference type="InterPro" id="IPR003714">
    <property type="entry name" value="PhoH"/>
</dbReference>
<evidence type="ECO:0000256" key="1">
    <source>
        <dbReference type="ARBA" id="ARBA00022741"/>
    </source>
</evidence>
<dbReference type="InterPro" id="IPR051451">
    <property type="entry name" value="PhoH2-like"/>
</dbReference>
<accession>A0A833DU94</accession>
<protein>
    <submittedName>
        <fullName evidence="5">PhoH family protein</fullName>
    </submittedName>
</protein>
<proteinExistence type="predicted"/>
<reference evidence="5" key="1">
    <citation type="journal article" date="2020" name="ISME J.">
        <title>Gammaproteobacteria mediating utilization of methyl-, sulfur- and petroleum organic compounds in deep ocean hydrothermal plumes.</title>
        <authorList>
            <person name="Zhou Z."/>
            <person name="Liu Y."/>
            <person name="Pan J."/>
            <person name="Cron B.R."/>
            <person name="Toner B.M."/>
            <person name="Anantharaman K."/>
            <person name="Breier J.A."/>
            <person name="Dick G.J."/>
            <person name="Li M."/>
        </authorList>
    </citation>
    <scope>NUCLEOTIDE SEQUENCE</scope>
    <source>
        <strain evidence="5">SZUA-1435</strain>
    </source>
</reference>
<dbReference type="GO" id="GO:0005524">
    <property type="term" value="F:ATP binding"/>
    <property type="evidence" value="ECO:0007669"/>
    <property type="project" value="UniProtKB-KW"/>
</dbReference>
<dbReference type="SMART" id="SM00382">
    <property type="entry name" value="AAA"/>
    <property type="match status" value="1"/>
</dbReference>
<dbReference type="Pfam" id="PF02562">
    <property type="entry name" value="PhoH"/>
    <property type="match status" value="1"/>
</dbReference>
<dbReference type="AlphaFoldDB" id="A0A833DU94"/>
<evidence type="ECO:0000259" key="4">
    <source>
        <dbReference type="SMART" id="SM00382"/>
    </source>
</evidence>
<evidence type="ECO:0000313" key="5">
    <source>
        <dbReference type="EMBL" id="HIP56959.1"/>
    </source>
</evidence>
<dbReference type="InterPro" id="IPR027417">
    <property type="entry name" value="P-loop_NTPase"/>
</dbReference>
<name>A0A833DU94_9CREN</name>
<dbReference type="InterPro" id="IPR015946">
    <property type="entry name" value="KH_dom-like_a/b"/>
</dbReference>
<dbReference type="EMBL" id="DQTV01000045">
    <property type="protein sequence ID" value="HIP56959.1"/>
    <property type="molecule type" value="Genomic_DNA"/>
</dbReference>
<dbReference type="PANTHER" id="PTHR30473">
    <property type="entry name" value="PROTEIN PHOH"/>
    <property type="match status" value="1"/>
</dbReference>
<dbReference type="SUPFAM" id="SSF52540">
    <property type="entry name" value="P-loop containing nucleoside triphosphate hydrolases"/>
    <property type="match status" value="1"/>
</dbReference>
<sequence>MSGVWEKIKPLTPGQEDMYRALMSKQYEVLGFFGPTGTGKSLFSLAYGIQSVMNGEYSRFIIIKPVVDVVTGEEITITKSPEAFTETIRSYVQDVVGEFIPWSKIDELLKEGRIVFADARYLRGRTFDNSIVFLDDIQLMKPESIIEAVVRIGRNSRLIVAGDPVFQALREVEHDPAALIREVLLSEEKSKVVDLGVRDIVREGARRGLRLLLEYKLRSRTLSDEEKKVYDVVKTKSPDADVITVLDIAQIKQHFDISSEHVPDALIVVKQGHLGRLVGRGGERINAAEQELGKRLRGVELNLDFKDLVRAVHPTSWIWKHIEEVDFAGPNIQIKVYDDVIGAMVGQRGVYVRFLDAVFRKLLGVGVRVVAIERPSKKR</sequence>
<keyword evidence="3" id="KW-0694">RNA-binding</keyword>
<gene>
    <name evidence="5" type="ORF">EYH02_02665</name>
</gene>
<evidence type="ECO:0000313" key="6">
    <source>
        <dbReference type="Proteomes" id="UP000605805"/>
    </source>
</evidence>
<evidence type="ECO:0000256" key="2">
    <source>
        <dbReference type="ARBA" id="ARBA00022840"/>
    </source>
</evidence>
<comment type="caution">
    <text evidence="5">The sequence shown here is derived from an EMBL/GenBank/DDBJ whole genome shotgun (WGS) entry which is preliminary data.</text>
</comment>
<dbReference type="InterPro" id="IPR004044">
    <property type="entry name" value="KH_dom_type_2"/>
</dbReference>
<dbReference type="InterPro" id="IPR003593">
    <property type="entry name" value="AAA+_ATPase"/>
</dbReference>
<evidence type="ECO:0000256" key="3">
    <source>
        <dbReference type="ARBA" id="ARBA00022884"/>
    </source>
</evidence>
<dbReference type="Gene3D" id="3.40.50.300">
    <property type="entry name" value="P-loop containing nucleotide triphosphate hydrolases"/>
    <property type="match status" value="1"/>
</dbReference>
<dbReference type="Gene3D" id="3.30.300.20">
    <property type="match status" value="1"/>
</dbReference>
<organism evidence="5 6">
    <name type="scientific">Ignisphaera aggregans</name>
    <dbReference type="NCBI Taxonomy" id="334771"/>
    <lineage>
        <taxon>Archaea</taxon>
        <taxon>Thermoproteota</taxon>
        <taxon>Thermoprotei</taxon>
        <taxon>Desulfurococcales</taxon>
        <taxon>Desulfurococcaceae</taxon>
        <taxon>Ignisphaera</taxon>
    </lineage>
</organism>
<dbReference type="GO" id="GO:0005829">
    <property type="term" value="C:cytosol"/>
    <property type="evidence" value="ECO:0007669"/>
    <property type="project" value="TreeGrafter"/>
</dbReference>
<keyword evidence="1" id="KW-0547">Nucleotide-binding</keyword>
<keyword evidence="2" id="KW-0067">ATP-binding</keyword>
<dbReference type="Pfam" id="PF07650">
    <property type="entry name" value="KH_2"/>
    <property type="match status" value="1"/>
</dbReference>
<dbReference type="Proteomes" id="UP000605805">
    <property type="component" value="Unassembled WGS sequence"/>
</dbReference>
<feature type="domain" description="AAA+ ATPase" evidence="4">
    <location>
        <begin position="26"/>
        <end position="273"/>
    </location>
</feature>
<dbReference type="PANTHER" id="PTHR30473:SF2">
    <property type="entry name" value="PIN DOMAIN-CONTAINING PROTEIN"/>
    <property type="match status" value="1"/>
</dbReference>